<dbReference type="PRINTS" id="PR00420">
    <property type="entry name" value="RNGMNOXGNASE"/>
</dbReference>
<dbReference type="OrthoDB" id="6062at2157"/>
<dbReference type="Proteomes" id="UP000058613">
    <property type="component" value="Chromosome"/>
</dbReference>
<evidence type="ECO:0000313" key="3">
    <source>
        <dbReference type="Proteomes" id="UP000058613"/>
    </source>
</evidence>
<evidence type="ECO:0000259" key="1">
    <source>
        <dbReference type="Pfam" id="PF22578"/>
    </source>
</evidence>
<dbReference type="PANTHER" id="PTHR42685">
    <property type="entry name" value="GERANYLGERANYL DIPHOSPHATE REDUCTASE"/>
    <property type="match status" value="1"/>
</dbReference>
<dbReference type="KEGG" id="pdl:Pyrde_0556"/>
<dbReference type="InterPro" id="IPR054715">
    <property type="entry name" value="GGR_cat"/>
</dbReference>
<dbReference type="Pfam" id="PF22578">
    <property type="entry name" value="GGR_cat"/>
    <property type="match status" value="1"/>
</dbReference>
<evidence type="ECO:0000313" key="2">
    <source>
        <dbReference type="EMBL" id="ALL00606.1"/>
    </source>
</evidence>
<dbReference type="Pfam" id="PF13450">
    <property type="entry name" value="NAD_binding_8"/>
    <property type="match status" value="1"/>
</dbReference>
<dbReference type="STRING" id="1273541.Pyrde_0556"/>
<dbReference type="AlphaFoldDB" id="A0A0P0N1P4"/>
<organism evidence="2 3">
    <name type="scientific">Pyrodictium delaneyi</name>
    <dbReference type="NCBI Taxonomy" id="1273541"/>
    <lineage>
        <taxon>Archaea</taxon>
        <taxon>Thermoproteota</taxon>
        <taxon>Thermoprotei</taxon>
        <taxon>Desulfurococcales</taxon>
        <taxon>Pyrodictiaceae</taxon>
        <taxon>Pyrodictium</taxon>
    </lineage>
</organism>
<dbReference type="SUPFAM" id="SSF51905">
    <property type="entry name" value="FAD/NAD(P)-binding domain"/>
    <property type="match status" value="1"/>
</dbReference>
<dbReference type="RefSeq" id="WP_055408025.1">
    <property type="nucleotide sequence ID" value="NZ_CP013011.1"/>
</dbReference>
<reference evidence="2 3" key="1">
    <citation type="submission" date="2015-10" db="EMBL/GenBank/DDBJ databases">
        <title>Complete genome sequence of hyperthermophilic archaeon Pyrodictium delaneyi Su06.</title>
        <authorList>
            <person name="Jung J.-H."/>
            <person name="Lin J."/>
            <person name="Holden J.F."/>
            <person name="Park C.-S."/>
        </authorList>
    </citation>
    <scope>NUCLEOTIDE SEQUENCE [LARGE SCALE GENOMIC DNA]</scope>
    <source>
        <strain evidence="2 3">Su06</strain>
    </source>
</reference>
<accession>A0A0P0N1P4</accession>
<name>A0A0P0N1P4_9CREN</name>
<dbReference type="PANTHER" id="PTHR42685:SF20">
    <property type="entry name" value="HYDROGENASE, PUTATIVE-RELATED"/>
    <property type="match status" value="1"/>
</dbReference>
<dbReference type="Gene3D" id="3.50.50.60">
    <property type="entry name" value="FAD/NAD(P)-binding domain"/>
    <property type="match status" value="1"/>
</dbReference>
<dbReference type="InterPro" id="IPR050407">
    <property type="entry name" value="Geranylgeranyl_reductase"/>
</dbReference>
<dbReference type="EMBL" id="CP013011">
    <property type="protein sequence ID" value="ALL00606.1"/>
    <property type="molecule type" value="Genomic_DNA"/>
</dbReference>
<gene>
    <name evidence="2" type="ORF">Pyrde_0556</name>
</gene>
<dbReference type="GeneID" id="26098892"/>
<proteinExistence type="predicted"/>
<sequence length="355" mass="39034">MPETSKPDFVVVGAGPAGAAFAYYATSEGYSVEVYEGVNFASKPCGWAVPLQVERYIKVPNEVILTTINGFRIYIDGKLVHESSGQRWGYILDKPKFIESLLENATVNKRFVDISDSSRPRVKGEPLFARERVVLAPGLVGLPGYANNAILAVQQIFKTSEPVDTDIIEIWFDSNLVGYYWVFPRSDRTVDIGVGGYEDAESLRSRLEKFVETRFKGLEPLTPVKGARINVSGANTSLLLREVPIIGEAAGFVYPLTGEGIRPSIASAYALFNNITRGDDVSKHLGSITRWINLQLKLLNKIRTASPEIRANILAALPIDVFTSLGLGELSPRQLLRLLPRLPKGVASILRVLIS</sequence>
<feature type="domain" description="Digeranylgeranylglycerophospholipid reductase catalytic" evidence="1">
    <location>
        <begin position="151"/>
        <end position="219"/>
    </location>
</feature>
<protein>
    <submittedName>
        <fullName evidence="2">Putative dehydrogenase</fullName>
    </submittedName>
</protein>
<dbReference type="InterPro" id="IPR036188">
    <property type="entry name" value="FAD/NAD-bd_sf"/>
</dbReference>